<dbReference type="HAMAP" id="MF_00741">
    <property type="entry name" value="AIRS"/>
    <property type="match status" value="1"/>
</dbReference>
<dbReference type="Pfam" id="PF02843">
    <property type="entry name" value="GARS_C"/>
    <property type="match status" value="1"/>
</dbReference>
<dbReference type="AlphaFoldDB" id="A0A6F9DE13"/>
<evidence type="ECO:0000256" key="8">
    <source>
        <dbReference type="ARBA" id="ARBA00010280"/>
    </source>
</evidence>
<dbReference type="EC" id="2.1.2.2" evidence="23"/>
<dbReference type="Pfam" id="PF00586">
    <property type="entry name" value="AIRS"/>
    <property type="match status" value="1"/>
</dbReference>
<comment type="catalytic activity">
    <reaction evidence="18">
        <text>N(1)-(5-phospho-beta-D-ribosyl)glycinamide + (6R)-10-formyltetrahydrofolate = N(2)-formyl-N(1)-(5-phospho-beta-D-ribosyl)glycinamide + (6S)-5,6,7,8-tetrahydrofolate + H(+)</text>
        <dbReference type="Rhea" id="RHEA:15053"/>
        <dbReference type="ChEBI" id="CHEBI:15378"/>
        <dbReference type="ChEBI" id="CHEBI:57453"/>
        <dbReference type="ChEBI" id="CHEBI:143788"/>
        <dbReference type="ChEBI" id="CHEBI:147286"/>
        <dbReference type="ChEBI" id="CHEBI:195366"/>
        <dbReference type="EC" id="2.1.2.2"/>
    </reaction>
    <physiologicalReaction direction="left-to-right" evidence="18">
        <dbReference type="Rhea" id="RHEA:15054"/>
    </physiologicalReaction>
</comment>
<dbReference type="InterPro" id="IPR010918">
    <property type="entry name" value="PurM-like_C_dom"/>
</dbReference>
<comment type="catalytic activity">
    <reaction evidence="20">
        <text>2-formamido-N(1)-(5-O-phospho-beta-D-ribosyl)acetamidine + ATP = 5-amino-1-(5-phospho-beta-D-ribosyl)imidazole + ADP + phosphate + H(+)</text>
        <dbReference type="Rhea" id="RHEA:23032"/>
        <dbReference type="ChEBI" id="CHEBI:15378"/>
        <dbReference type="ChEBI" id="CHEBI:30616"/>
        <dbReference type="ChEBI" id="CHEBI:43474"/>
        <dbReference type="ChEBI" id="CHEBI:137981"/>
        <dbReference type="ChEBI" id="CHEBI:147287"/>
        <dbReference type="ChEBI" id="CHEBI:456216"/>
        <dbReference type="EC" id="6.3.3.1"/>
    </reaction>
    <physiologicalReaction direction="left-to-right" evidence="20">
        <dbReference type="Rhea" id="RHEA:23033"/>
    </physiologicalReaction>
</comment>
<dbReference type="GO" id="GO:0005524">
    <property type="term" value="F:ATP binding"/>
    <property type="evidence" value="ECO:0007669"/>
    <property type="project" value="UniProtKB-UniRule"/>
</dbReference>
<keyword evidence="11" id="KW-0808">Transferase</keyword>
<evidence type="ECO:0000256" key="2">
    <source>
        <dbReference type="ARBA" id="ARBA00004686"/>
    </source>
</evidence>
<dbReference type="InterPro" id="IPR037123">
    <property type="entry name" value="PRibGlycinamide_synth_C_sf"/>
</dbReference>
<dbReference type="GO" id="GO:0004644">
    <property type="term" value="F:phosphoribosylglycinamide formyltransferase activity"/>
    <property type="evidence" value="ECO:0007669"/>
    <property type="project" value="UniProtKB-EC"/>
</dbReference>
<dbReference type="Gene3D" id="3.30.470.20">
    <property type="entry name" value="ATP-grasp fold, B domain"/>
    <property type="match status" value="1"/>
</dbReference>
<dbReference type="NCBIfam" id="TIGR00639">
    <property type="entry name" value="PurN"/>
    <property type="match status" value="1"/>
</dbReference>
<dbReference type="PROSITE" id="PS00373">
    <property type="entry name" value="GART"/>
    <property type="match status" value="1"/>
</dbReference>
<feature type="domain" description="ATP-grasp" evidence="24">
    <location>
        <begin position="110"/>
        <end position="317"/>
    </location>
</feature>
<evidence type="ECO:0000256" key="15">
    <source>
        <dbReference type="ARBA" id="ARBA00022840"/>
    </source>
</evidence>
<dbReference type="InterPro" id="IPR013815">
    <property type="entry name" value="ATP_grasp_subdomain_1"/>
</dbReference>
<dbReference type="SMART" id="SM01209">
    <property type="entry name" value="GARS_A"/>
    <property type="match status" value="1"/>
</dbReference>
<dbReference type="PROSITE" id="PS50975">
    <property type="entry name" value="ATP_GRASP"/>
    <property type="match status" value="1"/>
</dbReference>
<dbReference type="Pfam" id="PF00551">
    <property type="entry name" value="Formyl_trans_N"/>
    <property type="match status" value="1"/>
</dbReference>
<dbReference type="EMBL" id="LR785374">
    <property type="protein sequence ID" value="CAB3248282.1"/>
    <property type="molecule type" value="mRNA"/>
</dbReference>
<dbReference type="InterPro" id="IPR016185">
    <property type="entry name" value="PreATP-grasp_dom_sf"/>
</dbReference>
<dbReference type="Pfam" id="PF02769">
    <property type="entry name" value="AIRS_C"/>
    <property type="match status" value="1"/>
</dbReference>
<dbReference type="InterPro" id="IPR036921">
    <property type="entry name" value="PurM-like_N_sf"/>
</dbReference>
<comment type="similarity">
    <text evidence="7 23">In the central section; belongs to the AIR synthase family.</text>
</comment>
<evidence type="ECO:0000256" key="5">
    <source>
        <dbReference type="ARBA" id="ARBA00007423"/>
    </source>
</evidence>
<evidence type="ECO:0000256" key="1">
    <source>
        <dbReference type="ARBA" id="ARBA00004496"/>
    </source>
</evidence>
<dbReference type="SUPFAM" id="SSF56059">
    <property type="entry name" value="Glutathione synthetase ATP-binding domain-like"/>
    <property type="match status" value="1"/>
</dbReference>
<dbReference type="Gene3D" id="3.90.650.10">
    <property type="entry name" value="PurM-like C-terminal domain"/>
    <property type="match status" value="1"/>
</dbReference>
<evidence type="ECO:0000256" key="4">
    <source>
        <dbReference type="ARBA" id="ARBA00005174"/>
    </source>
</evidence>
<dbReference type="NCBIfam" id="TIGR00877">
    <property type="entry name" value="purD"/>
    <property type="match status" value="1"/>
</dbReference>
<keyword evidence="16 23" id="KW-0464">Manganese</keyword>
<evidence type="ECO:0000256" key="7">
    <source>
        <dbReference type="ARBA" id="ARBA00008696"/>
    </source>
</evidence>
<dbReference type="FunFam" id="3.90.600.10:FF:000001">
    <property type="entry name" value="Trifunctional purine biosynthetic protein adenosine-3"/>
    <property type="match status" value="1"/>
</dbReference>
<dbReference type="GO" id="GO:0004641">
    <property type="term" value="F:phosphoribosylformylglycinamidine cyclo-ligase activity"/>
    <property type="evidence" value="ECO:0007669"/>
    <property type="project" value="UniProtKB-EC"/>
</dbReference>
<dbReference type="Gene3D" id="3.30.1490.20">
    <property type="entry name" value="ATP-grasp fold, A domain"/>
    <property type="match status" value="1"/>
</dbReference>
<evidence type="ECO:0000256" key="18">
    <source>
        <dbReference type="ARBA" id="ARBA00050615"/>
    </source>
</evidence>
<dbReference type="Gene3D" id="3.90.600.10">
    <property type="entry name" value="Phosphoribosylglycinamide synthetase, C-terminal domain"/>
    <property type="match status" value="1"/>
</dbReference>
<dbReference type="FunFam" id="3.30.470.20:FF:000018">
    <property type="entry name" value="Trifunctional purine biosynthetic protein adenosine-3"/>
    <property type="match status" value="1"/>
</dbReference>
<dbReference type="InterPro" id="IPR004607">
    <property type="entry name" value="GART"/>
</dbReference>
<dbReference type="InterPro" id="IPR016188">
    <property type="entry name" value="PurM-like_N"/>
</dbReference>
<dbReference type="SUPFAM" id="SSF52440">
    <property type="entry name" value="PreATP-grasp domain"/>
    <property type="match status" value="1"/>
</dbReference>
<dbReference type="InterPro" id="IPR036676">
    <property type="entry name" value="PurM-like_C_sf"/>
</dbReference>
<comment type="pathway">
    <text evidence="2 23">Purine metabolism; IMP biosynthesis via de novo pathway; 5-amino-1-(5-phospho-D-ribosyl)imidazole from N(2)-formyl-N(1)-(5-phospho-D-ribosyl)glycinamide: step 2/2.</text>
</comment>
<evidence type="ECO:0000256" key="20">
    <source>
        <dbReference type="ARBA" id="ARBA00052539"/>
    </source>
</evidence>
<dbReference type="Gene3D" id="3.30.1330.10">
    <property type="entry name" value="PurM-like, N-terminal domain"/>
    <property type="match status" value="1"/>
</dbReference>
<evidence type="ECO:0000256" key="10">
    <source>
        <dbReference type="ARBA" id="ARBA00022598"/>
    </source>
</evidence>
<dbReference type="HAMAP" id="MF_01930">
    <property type="entry name" value="PurN"/>
    <property type="match status" value="1"/>
</dbReference>
<proteinExistence type="evidence at transcript level"/>
<dbReference type="EC" id="6.3.3.1" evidence="23"/>
<dbReference type="Pfam" id="PF02844">
    <property type="entry name" value="GARS_N"/>
    <property type="match status" value="1"/>
</dbReference>
<dbReference type="InterPro" id="IPR001555">
    <property type="entry name" value="GART_AS"/>
</dbReference>
<dbReference type="InterPro" id="IPR020559">
    <property type="entry name" value="PRibGlycinamide_synth_CS"/>
</dbReference>
<evidence type="ECO:0000256" key="3">
    <source>
        <dbReference type="ARBA" id="ARBA00005054"/>
    </source>
</evidence>
<dbReference type="GO" id="GO:0004637">
    <property type="term" value="F:phosphoribosylamine-glycine ligase activity"/>
    <property type="evidence" value="ECO:0007669"/>
    <property type="project" value="UniProtKB-UniRule"/>
</dbReference>
<dbReference type="GO" id="GO:0046084">
    <property type="term" value="P:adenine biosynthetic process"/>
    <property type="evidence" value="ECO:0007669"/>
    <property type="project" value="TreeGrafter"/>
</dbReference>
<protein>
    <recommendedName>
        <fullName evidence="23">Trifunctional purine biosynthetic protein adenosine-3</fullName>
    </recommendedName>
    <domain>
        <recommendedName>
            <fullName evidence="23">Phosphoribosylamine--glycine ligase</fullName>
            <ecNumber evidence="23">6.3.4.13</ecNumber>
        </recommendedName>
        <alternativeName>
            <fullName evidence="23">Glycinamide ribonucleotide synthetase</fullName>
            <shortName evidence="23">GARS</shortName>
        </alternativeName>
        <alternativeName>
            <fullName evidence="23">Phosphoribosylglycinamide synthetase</fullName>
        </alternativeName>
    </domain>
    <domain>
        <recommendedName>
            <fullName evidence="23">Phosphoribosylformylglycinamidine cyclo-ligase</fullName>
            <ecNumber evidence="23">6.3.3.1</ecNumber>
        </recommendedName>
        <alternativeName>
            <fullName evidence="23">AIR synthase</fullName>
            <shortName evidence="23">AIRS</shortName>
        </alternativeName>
        <alternativeName>
            <fullName evidence="23">Phosphoribosyl-aminoimidazole synthetase</fullName>
        </alternativeName>
    </domain>
    <domain>
        <recommendedName>
            <fullName evidence="23">Phosphoribosylglycinamide formyltransferase</fullName>
            <ecNumber evidence="23">2.1.2.2</ecNumber>
        </recommendedName>
        <alternativeName>
            <fullName evidence="23">5'-phosphoribosylglycinamide transformylase</fullName>
        </alternativeName>
        <alternativeName>
            <fullName evidence="23">GAR transformylase</fullName>
            <shortName evidence="23">GART</shortName>
        </alternativeName>
    </domain>
</protein>
<name>A0A6F9DE13_9ASCI</name>
<evidence type="ECO:0000256" key="22">
    <source>
        <dbReference type="PROSITE-ProRule" id="PRU00409"/>
    </source>
</evidence>
<organism evidence="25">
    <name type="scientific">Phallusia mammillata</name>
    <dbReference type="NCBI Taxonomy" id="59560"/>
    <lineage>
        <taxon>Eukaryota</taxon>
        <taxon>Metazoa</taxon>
        <taxon>Chordata</taxon>
        <taxon>Tunicata</taxon>
        <taxon>Ascidiacea</taxon>
        <taxon>Phlebobranchia</taxon>
        <taxon>Ascidiidae</taxon>
        <taxon>Phallusia</taxon>
    </lineage>
</organism>
<keyword evidence="14 23" id="KW-0658">Purine biosynthesis</keyword>
<evidence type="ECO:0000313" key="25">
    <source>
        <dbReference type="EMBL" id="CAB3248282.1"/>
    </source>
</evidence>
<dbReference type="InterPro" id="IPR011054">
    <property type="entry name" value="Rudment_hybrid_motif"/>
</dbReference>
<dbReference type="InterPro" id="IPR036477">
    <property type="entry name" value="Formyl_transf_N_sf"/>
</dbReference>
<dbReference type="SMART" id="SM01210">
    <property type="entry name" value="GARS_C"/>
    <property type="match status" value="1"/>
</dbReference>
<dbReference type="CDD" id="cd08645">
    <property type="entry name" value="FMT_core_GART"/>
    <property type="match status" value="1"/>
</dbReference>
<comment type="function">
    <text evidence="21">Trifunctional enzyme that catalyzes three distinct reactions as part of the 'de novo' inosine monophosphate biosynthetic pathway.</text>
</comment>
<dbReference type="Pfam" id="PF01071">
    <property type="entry name" value="GARS_A"/>
    <property type="match status" value="1"/>
</dbReference>
<comment type="similarity">
    <text evidence="6 23">In the C-terminal section; belongs to the GART family.</text>
</comment>
<keyword evidence="12 23" id="KW-0479">Metal-binding</keyword>
<dbReference type="Gene3D" id="3.40.50.20">
    <property type="match status" value="1"/>
</dbReference>
<evidence type="ECO:0000256" key="21">
    <source>
        <dbReference type="ARBA" id="ARBA00058939"/>
    </source>
</evidence>
<dbReference type="CDD" id="cd02196">
    <property type="entry name" value="PurM"/>
    <property type="match status" value="1"/>
</dbReference>
<dbReference type="InterPro" id="IPR020560">
    <property type="entry name" value="PRibGlycinamide_synth_C-dom"/>
</dbReference>
<evidence type="ECO:0000259" key="24">
    <source>
        <dbReference type="PROSITE" id="PS50975"/>
    </source>
</evidence>
<dbReference type="FunFam" id="3.30.1330.10:FF:000001">
    <property type="entry name" value="Phosphoribosylformylglycinamidine cyclo-ligase"/>
    <property type="match status" value="1"/>
</dbReference>
<dbReference type="FunFam" id="3.30.1490.20:FF:000006">
    <property type="entry name" value="phosphoribosylamine--glycine ligase, chloroplastic-like"/>
    <property type="match status" value="1"/>
</dbReference>
<dbReference type="NCBIfam" id="TIGR00878">
    <property type="entry name" value="purM"/>
    <property type="match status" value="1"/>
</dbReference>
<keyword evidence="13 22" id="KW-0547">Nucleotide-binding</keyword>
<dbReference type="PANTHER" id="PTHR10520:SF12">
    <property type="entry name" value="TRIFUNCTIONAL PURINE BIOSYNTHETIC PROTEIN ADENOSINE-3"/>
    <property type="match status" value="1"/>
</dbReference>
<dbReference type="EC" id="6.3.4.13" evidence="23"/>
<dbReference type="InterPro" id="IPR002376">
    <property type="entry name" value="Formyl_transf_N"/>
</dbReference>
<sequence length="1025" mass="110521">MSKVLVIGSGGREHCLAWKLSQSDKVAQVFASPGNAGTSKLDKCKNQPLSIHNHTEVTEWCLKENISLVVVGPECPLANGITDHLSENGIACFGPTARAAIIEASKAFAKLFMEKYSIPTAKYKEFTDSKSACDHINSAPYPALVVKASGLAGGKGVIVARTKAEACKAVNTILNENKFGEAGKTIIIEELLWGEEFSFLCFTDGTNIEMMPPAQDHKRLLDGDQGPNTGGMGSYCPCPQISKSTVEFVKHKILQAVVDGMRNDGRKYVGVLYAGIIITKNGPRVLEFNCRFGDPECQVILPLLDCDLFPILMACISGSLNQHCLKWKQNTSALTIVMASCGYPDHYETGKQISGIRSVNERANLQVFEAGTKFDESDVIVTSGGRVLAVTAIADSLSICLGLALAGVNQISFQGACHRNDIGYHAIDSFNRKPSLTYALSGVDIGKGDAFVSSIKSMVKNSARTGCLADLGGFGGLFNPKAAGYRDPVLVSGCDGVGTKLLIAQACGSHKTIGIDLVAMCVNDILTHNAEPLFFLDYFACGKLQQHVAKDVVEGITKACRESGCALIGGETAEMPGMYDTQHYDVAGFAVGAYERGRDSALPRVDEIEPGDCIIGISSTGLHSNGFSLVRKVVEISGLKLTDPAPFETSMTLGESILTPTAIYCKPLLPILRHCPGIKSAAHITGGGIIGNLPRVLPCHVTAQLNAESWNIPKVFKWICSAGNITTDEMLATFNCGIGFCIVVSHNCAETVLSKCQKNLVHLGLSAMKIGEIAQRDTESCRVHVRNIENALRPQECLRNGCKEEQLQNGFGLQQRKVAVLVSGTGTNLQALMDYASSVPNCTYKISLVLSNKKGVLGVQRAKLAGIPTQIINHKEFSSREKFDEAMDNLLTAADIEFICLAGFMRLLSGWFVQKWRGQIINVHPSILPAFKGINAHQQVLDAGVCVSGCTVHFVSEKMDEGAILAQETVPVYPEDTVEKLQERVKIAEHKIFPRALEVLTSGQAQLDKTKNKVLWRKHKPVNGL</sequence>
<dbReference type="FunFam" id="3.40.50.20:FF:000006">
    <property type="entry name" value="Phosphoribosylamine--glycine ligase, chloroplastic"/>
    <property type="match status" value="1"/>
</dbReference>
<dbReference type="InterPro" id="IPR004733">
    <property type="entry name" value="PurM_cligase"/>
</dbReference>
<dbReference type="GO" id="GO:0006189">
    <property type="term" value="P:'de novo' IMP biosynthetic process"/>
    <property type="evidence" value="ECO:0007669"/>
    <property type="project" value="UniProtKB-UniRule"/>
</dbReference>
<dbReference type="InterPro" id="IPR020561">
    <property type="entry name" value="PRibGlycinamid_synth_ATP-grasp"/>
</dbReference>
<evidence type="ECO:0000256" key="9">
    <source>
        <dbReference type="ARBA" id="ARBA00022490"/>
    </source>
</evidence>
<evidence type="ECO:0000256" key="14">
    <source>
        <dbReference type="ARBA" id="ARBA00022755"/>
    </source>
</evidence>
<dbReference type="FunFam" id="3.40.50.170:FF:000006">
    <property type="entry name" value="Trifunctional purine biosynthetic protein adenosine-3"/>
    <property type="match status" value="1"/>
</dbReference>
<dbReference type="UniPathway" id="UPA00074">
    <property type="reaction ID" value="UER00125"/>
</dbReference>
<dbReference type="SUPFAM" id="SSF51246">
    <property type="entry name" value="Rudiment single hybrid motif"/>
    <property type="match status" value="1"/>
</dbReference>
<evidence type="ECO:0000256" key="19">
    <source>
        <dbReference type="ARBA" id="ARBA00051653"/>
    </source>
</evidence>
<evidence type="ECO:0000256" key="11">
    <source>
        <dbReference type="ARBA" id="ARBA00022679"/>
    </source>
</evidence>
<evidence type="ECO:0000256" key="12">
    <source>
        <dbReference type="ARBA" id="ARBA00022723"/>
    </source>
</evidence>
<dbReference type="FunFam" id="3.90.650.10:FF:000011">
    <property type="entry name" value="Phosphoribosylformylglycinamidine cyclo-ligase"/>
    <property type="match status" value="1"/>
</dbReference>
<comment type="similarity">
    <text evidence="8">Belongs to the AIR synthase family.</text>
</comment>
<keyword evidence="10 23" id="KW-0436">Ligase</keyword>
<evidence type="ECO:0000256" key="13">
    <source>
        <dbReference type="ARBA" id="ARBA00022741"/>
    </source>
</evidence>
<gene>
    <name evidence="25" type="primary">Gart</name>
</gene>
<comment type="similarity">
    <text evidence="5 23">In the N-terminal section; belongs to the GARS family.</text>
</comment>
<dbReference type="HAMAP" id="MF_00138">
    <property type="entry name" value="GARS"/>
    <property type="match status" value="1"/>
</dbReference>
<comment type="subcellular location">
    <subcellularLocation>
        <location evidence="1">Cytoplasm</location>
    </subcellularLocation>
</comment>
<dbReference type="InterPro" id="IPR000115">
    <property type="entry name" value="PRibGlycinamide_synth"/>
</dbReference>
<evidence type="ECO:0000256" key="17">
    <source>
        <dbReference type="ARBA" id="ARBA00023268"/>
    </source>
</evidence>
<dbReference type="PROSITE" id="PS00184">
    <property type="entry name" value="GARS"/>
    <property type="match status" value="1"/>
</dbReference>
<dbReference type="SUPFAM" id="SSF53328">
    <property type="entry name" value="Formyltransferase"/>
    <property type="match status" value="1"/>
</dbReference>
<dbReference type="InterPro" id="IPR011761">
    <property type="entry name" value="ATP-grasp"/>
</dbReference>
<comment type="catalytic activity">
    <reaction evidence="19">
        <text>5-phospho-beta-D-ribosylamine + glycine + ATP = N(1)-(5-phospho-beta-D-ribosyl)glycinamide + ADP + phosphate + H(+)</text>
        <dbReference type="Rhea" id="RHEA:17453"/>
        <dbReference type="ChEBI" id="CHEBI:15378"/>
        <dbReference type="ChEBI" id="CHEBI:30616"/>
        <dbReference type="ChEBI" id="CHEBI:43474"/>
        <dbReference type="ChEBI" id="CHEBI:57305"/>
        <dbReference type="ChEBI" id="CHEBI:58681"/>
        <dbReference type="ChEBI" id="CHEBI:143788"/>
        <dbReference type="ChEBI" id="CHEBI:456216"/>
        <dbReference type="EC" id="6.3.4.13"/>
    </reaction>
    <physiologicalReaction direction="left-to-right" evidence="19">
        <dbReference type="Rhea" id="RHEA:17454"/>
    </physiologicalReaction>
</comment>
<evidence type="ECO:0000256" key="23">
    <source>
        <dbReference type="RuleBase" id="RU363089"/>
    </source>
</evidence>
<dbReference type="GO" id="GO:0005829">
    <property type="term" value="C:cytosol"/>
    <property type="evidence" value="ECO:0007669"/>
    <property type="project" value="TreeGrafter"/>
</dbReference>
<dbReference type="PANTHER" id="PTHR10520">
    <property type="entry name" value="TRIFUNCTIONAL PURINE BIOSYNTHETIC PROTEIN ADENOSINE-3-RELATED"/>
    <property type="match status" value="1"/>
</dbReference>
<keyword evidence="9" id="KW-0963">Cytoplasm</keyword>
<dbReference type="SUPFAM" id="SSF56042">
    <property type="entry name" value="PurM C-terminal domain-like"/>
    <property type="match status" value="1"/>
</dbReference>
<keyword evidence="17 23" id="KW-0511">Multifunctional enzyme</keyword>
<evidence type="ECO:0000256" key="16">
    <source>
        <dbReference type="ARBA" id="ARBA00023211"/>
    </source>
</evidence>
<dbReference type="SUPFAM" id="SSF55326">
    <property type="entry name" value="PurM N-terminal domain-like"/>
    <property type="match status" value="1"/>
</dbReference>
<comment type="pathway">
    <text evidence="4 23">Purine metabolism; IMP biosynthesis via de novo pathway; N(1)-(5-phospho-D-ribosyl)glycinamide from 5-phospho-alpha-D-ribose 1-diphosphate: step 2/2.</text>
</comment>
<dbReference type="InterPro" id="IPR020562">
    <property type="entry name" value="PRibGlycinamide_synth_N"/>
</dbReference>
<dbReference type="Gene3D" id="3.40.50.170">
    <property type="entry name" value="Formyl transferase, N-terminal domain"/>
    <property type="match status" value="1"/>
</dbReference>
<keyword evidence="15 22" id="KW-0067">ATP-binding</keyword>
<comment type="pathway">
    <text evidence="3 23">Purine metabolism; IMP biosynthesis via de novo pathway; N(2)-formyl-N(1)-(5-phospho-D-ribosyl)glycinamide from N(1)-(5-phospho-D-ribosyl)glycinamide (10-formyl THF route): step 1/1.</text>
</comment>
<dbReference type="GO" id="GO:0046872">
    <property type="term" value="F:metal ion binding"/>
    <property type="evidence" value="ECO:0007669"/>
    <property type="project" value="UniProtKB-KW"/>
</dbReference>
<evidence type="ECO:0000256" key="6">
    <source>
        <dbReference type="ARBA" id="ARBA00008630"/>
    </source>
</evidence>
<accession>A0A6F9DE13</accession>
<reference evidence="25" key="1">
    <citation type="submission" date="2020-04" db="EMBL/GenBank/DDBJ databases">
        <authorList>
            <person name="Neveu A P."/>
        </authorList>
    </citation>
    <scope>NUCLEOTIDE SEQUENCE</scope>
    <source>
        <tissue evidence="25">Whole embryo</tissue>
    </source>
</reference>